<comment type="caution">
    <text evidence="1">The sequence shown here is derived from an EMBL/GenBank/DDBJ whole genome shotgun (WGS) entry which is preliminary data.</text>
</comment>
<dbReference type="EMBL" id="BFAV01000102">
    <property type="protein sequence ID" value="GBF33447.1"/>
    <property type="molecule type" value="Genomic_DNA"/>
</dbReference>
<keyword evidence="2" id="KW-1185">Reference proteome</keyword>
<organism evidence="1 2">
    <name type="scientific">Desulfocucumis palustris</name>
    <dbReference type="NCBI Taxonomy" id="1898651"/>
    <lineage>
        <taxon>Bacteria</taxon>
        <taxon>Bacillati</taxon>
        <taxon>Bacillota</taxon>
        <taxon>Clostridia</taxon>
        <taxon>Eubacteriales</taxon>
        <taxon>Desulfocucumaceae</taxon>
        <taxon>Desulfocucumis</taxon>
    </lineage>
</organism>
<evidence type="ECO:0000313" key="2">
    <source>
        <dbReference type="Proteomes" id="UP000239549"/>
    </source>
</evidence>
<name>A0A2L2XAY7_9FIRM</name>
<protein>
    <submittedName>
        <fullName evidence="1">Uncharacterized protein</fullName>
    </submittedName>
</protein>
<dbReference type="Proteomes" id="UP000239549">
    <property type="component" value="Unassembled WGS sequence"/>
</dbReference>
<accession>A0A2L2XAY7</accession>
<reference evidence="2" key="1">
    <citation type="submission" date="2018-02" db="EMBL/GenBank/DDBJ databases">
        <title>Genome sequence of Desulfocucumis palustris strain NAW-5.</title>
        <authorList>
            <person name="Watanabe M."/>
            <person name="Kojima H."/>
            <person name="Fukui M."/>
        </authorList>
    </citation>
    <scope>NUCLEOTIDE SEQUENCE [LARGE SCALE GENOMIC DNA]</scope>
    <source>
        <strain evidence="2">NAW-5</strain>
    </source>
</reference>
<evidence type="ECO:0000313" key="1">
    <source>
        <dbReference type="EMBL" id="GBF33447.1"/>
    </source>
</evidence>
<gene>
    <name evidence="1" type="ORF">DCCM_2548</name>
</gene>
<proteinExistence type="predicted"/>
<sequence>MVIRCSVKNIPSTIGKFGRLKKYLKRAVRFDRMVVILHGDFEKVKNSGLLFAAAFNLQR</sequence>
<dbReference type="AlphaFoldDB" id="A0A2L2XAY7"/>